<gene>
    <name evidence="2" type="ORF">BHX94_12620</name>
</gene>
<feature type="transmembrane region" description="Helical" evidence="1">
    <location>
        <begin position="6"/>
        <end position="25"/>
    </location>
</feature>
<dbReference type="OrthoDB" id="2399875at2"/>
<dbReference type="AlphaFoldDB" id="A0A327ZZC9"/>
<comment type="caution">
    <text evidence="2">The sequence shown here is derived from an EMBL/GenBank/DDBJ whole genome shotgun (WGS) entry which is preliminary data.</text>
</comment>
<geneLocation type="plasmid" evidence="3">
    <name>pzkmb2</name>
</geneLocation>
<name>A0A327ZZC9_9STAP</name>
<dbReference type="RefSeq" id="WP_111744492.1">
    <property type="nucleotide sequence ID" value="NZ_CM009973.1"/>
</dbReference>
<dbReference type="EMBL" id="PZJG01000031">
    <property type="protein sequence ID" value="RAK47693.1"/>
    <property type="molecule type" value="Genomic_DNA"/>
</dbReference>
<reference evidence="2 3" key="1">
    <citation type="journal article" date="2018" name="Front. Microbiol.">
        <title>Description and Comparative Genomics of Macrococcus caseolyticus subsp. hominis subsp. nov., Macrococcus goetzii sp. nov., Macrococcus epidermidis sp. nov., and Macrococcus bohemicus sp. nov., Novel Macrococci From Human Clinical Material With Virulence Potential and Suspected Uptake of Foreign DNA by Natural Transformation.</title>
        <authorList>
            <person name="Maslanova I."/>
            <person name="Wertheimer Z."/>
            <person name="Sedlacek I."/>
            <person name="Svec P."/>
            <person name="Indrakova A."/>
            <person name="Kovarovic V."/>
            <person name="Schumann P."/>
            <person name="Sproer C."/>
            <person name="Kralova S."/>
            <person name="Sedo O."/>
            <person name="Kristofova L."/>
            <person name="Vrbovska V."/>
            <person name="Fuzik T."/>
            <person name="Petras P."/>
            <person name="Zdrahal Z."/>
            <person name="Ruzickova V."/>
            <person name="Doskar J."/>
            <person name="Pantucek R."/>
        </authorList>
    </citation>
    <scope>NUCLEOTIDE SEQUENCE [LARGE SCALE GENOMIC DNA]</scope>
    <source>
        <strain evidence="2 3">03/115</strain>
        <plasmid evidence="2">pZKMB2</plasmid>
    </source>
</reference>
<proteinExistence type="predicted"/>
<evidence type="ECO:0000313" key="2">
    <source>
        <dbReference type="EMBL" id="RAK47693.1"/>
    </source>
</evidence>
<accession>A0A327ZZC9</accession>
<evidence type="ECO:0000313" key="3">
    <source>
        <dbReference type="Proteomes" id="UP000249579"/>
    </source>
</evidence>
<protein>
    <recommendedName>
        <fullName evidence="4">Type I toxin-antitoxin system Fst family toxin</fullName>
    </recommendedName>
</protein>
<sequence length="33" mass="3833">MLEIFVGTICTIISSCTVAYFTYWLNSKDKQKK</sequence>
<keyword evidence="1" id="KW-0812">Transmembrane</keyword>
<organism evidence="2 3">
    <name type="scientific">Macrococcoides bohemicum</name>
    <dbReference type="NCBI Taxonomy" id="1903056"/>
    <lineage>
        <taxon>Bacteria</taxon>
        <taxon>Bacillati</taxon>
        <taxon>Bacillota</taxon>
        <taxon>Bacilli</taxon>
        <taxon>Bacillales</taxon>
        <taxon>Staphylococcaceae</taxon>
        <taxon>Macrococcoides</taxon>
    </lineage>
</organism>
<dbReference type="NCBIfam" id="NF033608">
    <property type="entry name" value="type_I_tox_Fst"/>
    <property type="match status" value="1"/>
</dbReference>
<keyword evidence="2" id="KW-0614">Plasmid</keyword>
<evidence type="ECO:0000256" key="1">
    <source>
        <dbReference type="SAM" id="Phobius"/>
    </source>
</evidence>
<evidence type="ECO:0008006" key="4">
    <source>
        <dbReference type="Google" id="ProtNLM"/>
    </source>
</evidence>
<keyword evidence="1" id="KW-1133">Transmembrane helix</keyword>
<keyword evidence="1" id="KW-0472">Membrane</keyword>
<dbReference type="Proteomes" id="UP000249579">
    <property type="component" value="Plasmid pZKMB2"/>
</dbReference>